<dbReference type="EMBL" id="DYUX01000008">
    <property type="protein sequence ID" value="HJG41142.1"/>
    <property type="molecule type" value="Genomic_DNA"/>
</dbReference>
<name>A0A921IXV7_9BIFI</name>
<dbReference type="PROSITE" id="PS50932">
    <property type="entry name" value="HTH_LACI_2"/>
    <property type="match status" value="1"/>
</dbReference>
<organism evidence="5 6">
    <name type="scientific">Bifidobacterium pullorum subsp. gallinarum</name>
    <dbReference type="NCBI Taxonomy" id="78344"/>
    <lineage>
        <taxon>Bacteria</taxon>
        <taxon>Bacillati</taxon>
        <taxon>Actinomycetota</taxon>
        <taxon>Actinomycetes</taxon>
        <taxon>Bifidobacteriales</taxon>
        <taxon>Bifidobacteriaceae</taxon>
        <taxon>Bifidobacterium</taxon>
    </lineage>
</organism>
<dbReference type="InterPro" id="IPR010982">
    <property type="entry name" value="Lambda_DNA-bd_dom_sf"/>
</dbReference>
<keyword evidence="2" id="KW-0238">DNA-binding</keyword>
<evidence type="ECO:0000259" key="4">
    <source>
        <dbReference type="PROSITE" id="PS50932"/>
    </source>
</evidence>
<sequence>MPNGTRHRATRADVARLANVSVASVSYALNNIPNKVSPQTAERIRQAAQMLDYRPSTFARALKTGTSKTLGIIIPDFSNPYFASLSDEIETAASGYGYSTLFASSHIDADTERSRIDKLQRRDVDAVLTSSVLSSEELAAIDQSHCRLVFFDHPARVAGSKCVSTDFEAAIMTMTAHLIDHGHTNMALLYGGDDPSDARIRGWARAHEAAALPTGRIVPSHFTREGGYSATLQLLSGDNRPTAILAASDLEALGALRAIHESELRIPQDIALVSFDGTSETLYTWPQLTTMRQNISELAKKAVNAALNPDSTPDVQLVSAELVIRHSCGC</sequence>
<dbReference type="SUPFAM" id="SSF53822">
    <property type="entry name" value="Periplasmic binding protein-like I"/>
    <property type="match status" value="1"/>
</dbReference>
<dbReference type="Gene3D" id="1.10.260.40">
    <property type="entry name" value="lambda repressor-like DNA-binding domains"/>
    <property type="match status" value="1"/>
</dbReference>
<evidence type="ECO:0000313" key="5">
    <source>
        <dbReference type="EMBL" id="HJG41142.1"/>
    </source>
</evidence>
<dbReference type="SMART" id="SM00354">
    <property type="entry name" value="HTH_LACI"/>
    <property type="match status" value="1"/>
</dbReference>
<dbReference type="Gene3D" id="3.40.50.2300">
    <property type="match status" value="2"/>
</dbReference>
<evidence type="ECO:0000313" key="6">
    <source>
        <dbReference type="Proteomes" id="UP000786560"/>
    </source>
</evidence>
<keyword evidence="1" id="KW-0805">Transcription regulation</keyword>
<dbReference type="SUPFAM" id="SSF47413">
    <property type="entry name" value="lambda repressor-like DNA-binding domains"/>
    <property type="match status" value="1"/>
</dbReference>
<gene>
    <name evidence="5" type="ORF">K8U73_01935</name>
</gene>
<dbReference type="CDD" id="cd01392">
    <property type="entry name" value="HTH_LacI"/>
    <property type="match status" value="1"/>
</dbReference>
<dbReference type="GO" id="GO:0000976">
    <property type="term" value="F:transcription cis-regulatory region binding"/>
    <property type="evidence" value="ECO:0007669"/>
    <property type="project" value="TreeGrafter"/>
</dbReference>
<protein>
    <submittedName>
        <fullName evidence="5">LacI family transcriptional regulator</fullName>
    </submittedName>
</protein>
<dbReference type="PANTHER" id="PTHR30146">
    <property type="entry name" value="LACI-RELATED TRANSCRIPTIONAL REPRESSOR"/>
    <property type="match status" value="1"/>
</dbReference>
<dbReference type="Proteomes" id="UP000786560">
    <property type="component" value="Unassembled WGS sequence"/>
</dbReference>
<comment type="caution">
    <text evidence="5">The sequence shown here is derived from an EMBL/GenBank/DDBJ whole genome shotgun (WGS) entry which is preliminary data.</text>
</comment>
<keyword evidence="3" id="KW-0804">Transcription</keyword>
<proteinExistence type="predicted"/>
<dbReference type="CDD" id="cd06267">
    <property type="entry name" value="PBP1_LacI_sugar_binding-like"/>
    <property type="match status" value="1"/>
</dbReference>
<dbReference type="Pfam" id="PF00356">
    <property type="entry name" value="LacI"/>
    <property type="match status" value="1"/>
</dbReference>
<accession>A0A921IXV7</accession>
<dbReference type="InterPro" id="IPR028082">
    <property type="entry name" value="Peripla_BP_I"/>
</dbReference>
<feature type="domain" description="HTH lacI-type" evidence="4">
    <location>
        <begin position="9"/>
        <end position="64"/>
    </location>
</feature>
<dbReference type="Pfam" id="PF13377">
    <property type="entry name" value="Peripla_BP_3"/>
    <property type="match status" value="1"/>
</dbReference>
<dbReference type="RefSeq" id="WP_278710828.1">
    <property type="nucleotide sequence ID" value="NZ_DYUX01000008.1"/>
</dbReference>
<reference evidence="5" key="1">
    <citation type="journal article" date="2021" name="PeerJ">
        <title>Extensive microbial diversity within the chicken gut microbiome revealed by metagenomics and culture.</title>
        <authorList>
            <person name="Gilroy R."/>
            <person name="Ravi A."/>
            <person name="Getino M."/>
            <person name="Pursley I."/>
            <person name="Horton D.L."/>
            <person name="Alikhan N.F."/>
            <person name="Baker D."/>
            <person name="Gharbi K."/>
            <person name="Hall N."/>
            <person name="Watson M."/>
            <person name="Adriaenssens E.M."/>
            <person name="Foster-Nyarko E."/>
            <person name="Jarju S."/>
            <person name="Secka A."/>
            <person name="Antonio M."/>
            <person name="Oren A."/>
            <person name="Chaudhuri R.R."/>
            <person name="La Ragione R."/>
            <person name="Hildebrand F."/>
            <person name="Pallen M.J."/>
        </authorList>
    </citation>
    <scope>NUCLEOTIDE SEQUENCE</scope>
    <source>
        <strain evidence="5">ChiBcolR7-4860</strain>
    </source>
</reference>
<reference evidence="5" key="2">
    <citation type="submission" date="2021-09" db="EMBL/GenBank/DDBJ databases">
        <authorList>
            <person name="Gilroy R."/>
        </authorList>
    </citation>
    <scope>NUCLEOTIDE SEQUENCE</scope>
    <source>
        <strain evidence="5">ChiBcolR7-4860</strain>
    </source>
</reference>
<evidence type="ECO:0000256" key="3">
    <source>
        <dbReference type="ARBA" id="ARBA00023163"/>
    </source>
</evidence>
<dbReference type="InterPro" id="IPR000843">
    <property type="entry name" value="HTH_LacI"/>
</dbReference>
<evidence type="ECO:0000256" key="2">
    <source>
        <dbReference type="ARBA" id="ARBA00023125"/>
    </source>
</evidence>
<dbReference type="AlphaFoldDB" id="A0A921IXV7"/>
<evidence type="ECO:0000256" key="1">
    <source>
        <dbReference type="ARBA" id="ARBA00023015"/>
    </source>
</evidence>
<dbReference type="GO" id="GO:0003700">
    <property type="term" value="F:DNA-binding transcription factor activity"/>
    <property type="evidence" value="ECO:0007669"/>
    <property type="project" value="TreeGrafter"/>
</dbReference>
<dbReference type="InterPro" id="IPR046335">
    <property type="entry name" value="LacI/GalR-like_sensor"/>
</dbReference>
<dbReference type="PANTHER" id="PTHR30146:SF109">
    <property type="entry name" value="HTH-TYPE TRANSCRIPTIONAL REGULATOR GALS"/>
    <property type="match status" value="1"/>
</dbReference>